<accession>A0ABV4XBD5</accession>
<protein>
    <recommendedName>
        <fullName evidence="3">Ribosomal protein S15</fullName>
    </recommendedName>
</protein>
<evidence type="ECO:0000313" key="2">
    <source>
        <dbReference type="Proteomes" id="UP001576774"/>
    </source>
</evidence>
<dbReference type="EMBL" id="JBHFNQ010000182">
    <property type="protein sequence ID" value="MFB2879846.1"/>
    <property type="molecule type" value="Genomic_DNA"/>
</dbReference>
<evidence type="ECO:0008006" key="3">
    <source>
        <dbReference type="Google" id="ProtNLM"/>
    </source>
</evidence>
<organism evidence="1 2">
    <name type="scientific">Floridaenema aerugineum BLCC-F46</name>
    <dbReference type="NCBI Taxonomy" id="3153654"/>
    <lineage>
        <taxon>Bacteria</taxon>
        <taxon>Bacillati</taxon>
        <taxon>Cyanobacteriota</taxon>
        <taxon>Cyanophyceae</taxon>
        <taxon>Oscillatoriophycideae</taxon>
        <taxon>Aerosakkonematales</taxon>
        <taxon>Aerosakkonemataceae</taxon>
        <taxon>Floridanema</taxon>
        <taxon>Floridanema aerugineum</taxon>
    </lineage>
</organism>
<dbReference type="RefSeq" id="WP_413272880.1">
    <property type="nucleotide sequence ID" value="NZ_JBHFNQ010000182.1"/>
</dbReference>
<proteinExistence type="predicted"/>
<comment type="caution">
    <text evidence="1">The sequence shown here is derived from an EMBL/GenBank/DDBJ whole genome shotgun (WGS) entry which is preliminary data.</text>
</comment>
<evidence type="ECO:0000313" key="1">
    <source>
        <dbReference type="EMBL" id="MFB2879846.1"/>
    </source>
</evidence>
<reference evidence="1 2" key="1">
    <citation type="submission" date="2024-09" db="EMBL/GenBank/DDBJ databases">
        <title>Floridaenema gen nov. (Aerosakkonemataceae, Aerosakkonematales ord. nov., Cyanobacteria) from benthic tropical and subtropical fresh waters, with the description of four new species.</title>
        <authorList>
            <person name="Moretto J.A."/>
            <person name="Berthold D.E."/>
            <person name="Lefler F.W."/>
            <person name="Huang I.-S."/>
            <person name="Laughinghouse H. IV."/>
        </authorList>
    </citation>
    <scope>NUCLEOTIDE SEQUENCE [LARGE SCALE GENOMIC DNA]</scope>
    <source>
        <strain evidence="1 2">BLCC-F46</strain>
    </source>
</reference>
<dbReference type="Proteomes" id="UP001576774">
    <property type="component" value="Unassembled WGS sequence"/>
</dbReference>
<keyword evidence="2" id="KW-1185">Reference proteome</keyword>
<gene>
    <name evidence="1" type="ORF">ACE1CC_23580</name>
</gene>
<name>A0ABV4XBD5_9CYAN</name>
<sequence>MNHHKKKSLDQLIKEFRHYYYQRRHQKKHRVRRMLTQYLYKLQRQIRLSIEPYE</sequence>